<evidence type="ECO:0000256" key="7">
    <source>
        <dbReference type="ARBA" id="ARBA00022679"/>
    </source>
</evidence>
<dbReference type="Pfam" id="PF02606">
    <property type="entry name" value="LpxK"/>
    <property type="match status" value="1"/>
</dbReference>
<keyword evidence="10 13" id="KW-0067">ATP-binding</keyword>
<evidence type="ECO:0000256" key="2">
    <source>
        <dbReference type="ARBA" id="ARBA00004870"/>
    </source>
</evidence>
<evidence type="ECO:0000256" key="4">
    <source>
        <dbReference type="ARBA" id="ARBA00016436"/>
    </source>
</evidence>
<proteinExistence type="inferred from homology"/>
<dbReference type="EC" id="2.7.1.130" evidence="3 13"/>
<keyword evidence="9 13" id="KW-0418">Kinase</keyword>
<evidence type="ECO:0000256" key="1">
    <source>
        <dbReference type="ARBA" id="ARBA00002274"/>
    </source>
</evidence>
<sequence>MRTPGFWLTQERTLLSRLLSPVAWLYSSIAARRLKKHPTQVSVPVICIGNFTAGGAGKTPTTIAICEMLKAKGEKPFFLSRGYGGTETGPTLVKPEHHTSQMVGDEPLILAKHAPVIISQDRIKGAEFAEAHGATVIIMDDGMQNPYLAKDLTIAVIDGQTGLGNGLSIPAGPLRMAMKHQWPLADIIFILGEGKAGQQIAETAIAKGKPVYAATVKPDQNTIEQLQQRPALAFAGIGRPEKFFNTLRDNGVRLIKGIPFPDHHDFTDAELNELLSEAQKLDVLLVTTEKDYIRLKSADLKAKITMLPVSLSFTGHKPDPLILDFILRKSHPES</sequence>
<evidence type="ECO:0000256" key="11">
    <source>
        <dbReference type="ARBA" id="ARBA00023098"/>
    </source>
</evidence>
<comment type="function">
    <text evidence="1 13">Transfers the gamma-phosphate of ATP to the 4'-position of a tetraacyldisaccharide 1-phosphate intermediate (termed DS-1-P) to form tetraacyldisaccharide 1,4'-bis-phosphate (lipid IVA).</text>
</comment>
<dbReference type="InterPro" id="IPR027417">
    <property type="entry name" value="P-loop_NTPase"/>
</dbReference>
<dbReference type="GO" id="GO:0009029">
    <property type="term" value="F:lipid-A 4'-kinase activity"/>
    <property type="evidence" value="ECO:0007669"/>
    <property type="project" value="UniProtKB-EC"/>
</dbReference>
<evidence type="ECO:0000256" key="5">
    <source>
        <dbReference type="ARBA" id="ARBA00022516"/>
    </source>
</evidence>
<evidence type="ECO:0000256" key="8">
    <source>
        <dbReference type="ARBA" id="ARBA00022741"/>
    </source>
</evidence>
<dbReference type="Proteomes" id="UP001418637">
    <property type="component" value="Unassembled WGS sequence"/>
</dbReference>
<comment type="pathway">
    <text evidence="2 13">Glycolipid biosynthesis; lipid IV(A) biosynthesis; lipid IV(A) from (3R)-3-hydroxytetradecanoyl-[acyl-carrier-protein] and UDP-N-acetyl-alpha-D-glucosamine: step 6/6.</text>
</comment>
<evidence type="ECO:0000256" key="13">
    <source>
        <dbReference type="HAMAP-Rule" id="MF_00409"/>
    </source>
</evidence>
<comment type="catalytic activity">
    <reaction evidence="13">
        <text>a lipid A disaccharide + ATP = a lipid IVA + ADP + H(+)</text>
        <dbReference type="Rhea" id="RHEA:67840"/>
        <dbReference type="ChEBI" id="CHEBI:15378"/>
        <dbReference type="ChEBI" id="CHEBI:30616"/>
        <dbReference type="ChEBI" id="CHEBI:176343"/>
        <dbReference type="ChEBI" id="CHEBI:176425"/>
        <dbReference type="ChEBI" id="CHEBI:456216"/>
        <dbReference type="EC" id="2.7.1.130"/>
    </reaction>
</comment>
<dbReference type="EMBL" id="JBBYXI010000002">
    <property type="protein sequence ID" value="MEN3930340.1"/>
    <property type="molecule type" value="Genomic_DNA"/>
</dbReference>
<accession>A0ABV0BI63</accession>
<comment type="caution">
    <text evidence="14">The sequence shown here is derived from an EMBL/GenBank/DDBJ whole genome shotgun (WGS) entry which is preliminary data.</text>
</comment>
<dbReference type="PANTHER" id="PTHR42724">
    <property type="entry name" value="TETRAACYLDISACCHARIDE 4'-KINASE"/>
    <property type="match status" value="1"/>
</dbReference>
<dbReference type="NCBIfam" id="TIGR00682">
    <property type="entry name" value="lpxK"/>
    <property type="match status" value="1"/>
</dbReference>
<evidence type="ECO:0000313" key="15">
    <source>
        <dbReference type="Proteomes" id="UP001418637"/>
    </source>
</evidence>
<gene>
    <name evidence="13 14" type="primary">lpxK</name>
    <name evidence="14" type="ORF">WJT86_04595</name>
</gene>
<evidence type="ECO:0000256" key="9">
    <source>
        <dbReference type="ARBA" id="ARBA00022777"/>
    </source>
</evidence>
<keyword evidence="6 13" id="KW-0441">Lipid A biosynthesis</keyword>
<dbReference type="PANTHER" id="PTHR42724:SF1">
    <property type="entry name" value="TETRAACYLDISACCHARIDE 4'-KINASE, MITOCHONDRIAL-RELATED"/>
    <property type="match status" value="1"/>
</dbReference>
<keyword evidence="8 13" id="KW-0547">Nucleotide-binding</keyword>
<keyword evidence="15" id="KW-1185">Reference proteome</keyword>
<keyword evidence="7 13" id="KW-0808">Transferase</keyword>
<dbReference type="InterPro" id="IPR003758">
    <property type="entry name" value="LpxK"/>
</dbReference>
<feature type="binding site" evidence="13">
    <location>
        <begin position="52"/>
        <end position="59"/>
    </location>
    <ligand>
        <name>ATP</name>
        <dbReference type="ChEBI" id="CHEBI:30616"/>
    </ligand>
</feature>
<dbReference type="RefSeq" id="WP_346336348.1">
    <property type="nucleotide sequence ID" value="NZ_JBBYXI010000002.1"/>
</dbReference>
<evidence type="ECO:0000256" key="3">
    <source>
        <dbReference type="ARBA" id="ARBA00012071"/>
    </source>
</evidence>
<evidence type="ECO:0000256" key="6">
    <source>
        <dbReference type="ARBA" id="ARBA00022556"/>
    </source>
</evidence>
<keyword evidence="5 13" id="KW-0444">Lipid biosynthesis</keyword>
<evidence type="ECO:0000256" key="10">
    <source>
        <dbReference type="ARBA" id="ARBA00022840"/>
    </source>
</evidence>
<protein>
    <recommendedName>
        <fullName evidence="4 13">Tetraacyldisaccharide 4'-kinase</fullName>
        <ecNumber evidence="3 13">2.7.1.130</ecNumber>
    </recommendedName>
    <alternativeName>
        <fullName evidence="12 13">Lipid A 4'-kinase</fullName>
    </alternativeName>
</protein>
<dbReference type="HAMAP" id="MF_00409">
    <property type="entry name" value="LpxK"/>
    <property type="match status" value="1"/>
</dbReference>
<evidence type="ECO:0000313" key="14">
    <source>
        <dbReference type="EMBL" id="MEN3930340.1"/>
    </source>
</evidence>
<evidence type="ECO:0000256" key="12">
    <source>
        <dbReference type="ARBA" id="ARBA00029757"/>
    </source>
</evidence>
<comment type="similarity">
    <text evidence="13">Belongs to the LpxK family.</text>
</comment>
<organism evidence="14 15">
    <name type="scientific">Hohaiivirga grylli</name>
    <dbReference type="NCBI Taxonomy" id="3133970"/>
    <lineage>
        <taxon>Bacteria</taxon>
        <taxon>Pseudomonadati</taxon>
        <taxon>Pseudomonadota</taxon>
        <taxon>Alphaproteobacteria</taxon>
        <taxon>Hyphomicrobiales</taxon>
        <taxon>Methylobacteriaceae</taxon>
        <taxon>Hohaiivirga</taxon>
    </lineage>
</organism>
<dbReference type="SUPFAM" id="SSF52540">
    <property type="entry name" value="P-loop containing nucleoside triphosphate hydrolases"/>
    <property type="match status" value="1"/>
</dbReference>
<reference evidence="14 15" key="1">
    <citation type="submission" date="2024-04" db="EMBL/GenBank/DDBJ databases">
        <title>A novel species isolated from cricket.</title>
        <authorList>
            <person name="Wang H.-C."/>
        </authorList>
    </citation>
    <scope>NUCLEOTIDE SEQUENCE [LARGE SCALE GENOMIC DNA]</scope>
    <source>
        <strain evidence="14 15">WL0021</strain>
    </source>
</reference>
<keyword evidence="11 13" id="KW-0443">Lipid metabolism</keyword>
<name>A0ABV0BI63_9HYPH</name>